<name>A0ABU0J665_9HYPH</name>
<gene>
    <name evidence="1" type="ORF">QO011_002763</name>
</gene>
<organism evidence="1 2">
    <name type="scientific">Labrys wisconsinensis</name>
    <dbReference type="NCBI Taxonomy" id="425677"/>
    <lineage>
        <taxon>Bacteria</taxon>
        <taxon>Pseudomonadati</taxon>
        <taxon>Pseudomonadota</taxon>
        <taxon>Alphaproteobacteria</taxon>
        <taxon>Hyphomicrobiales</taxon>
        <taxon>Xanthobacteraceae</taxon>
        <taxon>Labrys</taxon>
    </lineage>
</organism>
<evidence type="ECO:0000313" key="2">
    <source>
        <dbReference type="Proteomes" id="UP001242480"/>
    </source>
</evidence>
<accession>A0ABU0J665</accession>
<comment type="caution">
    <text evidence="1">The sequence shown here is derived from an EMBL/GenBank/DDBJ whole genome shotgun (WGS) entry which is preliminary data.</text>
</comment>
<reference evidence="1 2" key="1">
    <citation type="submission" date="2023-07" db="EMBL/GenBank/DDBJ databases">
        <title>Genomic Encyclopedia of Type Strains, Phase IV (KMG-IV): sequencing the most valuable type-strain genomes for metagenomic binning, comparative biology and taxonomic classification.</title>
        <authorList>
            <person name="Goeker M."/>
        </authorList>
    </citation>
    <scope>NUCLEOTIDE SEQUENCE [LARGE SCALE GENOMIC DNA]</scope>
    <source>
        <strain evidence="1 2">DSM 19619</strain>
    </source>
</reference>
<dbReference type="EMBL" id="JAUSVX010000004">
    <property type="protein sequence ID" value="MDQ0469747.1"/>
    <property type="molecule type" value="Genomic_DNA"/>
</dbReference>
<keyword evidence="2" id="KW-1185">Reference proteome</keyword>
<sequence length="48" mass="5588">MFSIFAPGGVPNYVWAVDEAGEVYEAETRPEREIDYHGYRPRLSARRE</sequence>
<dbReference type="Proteomes" id="UP001242480">
    <property type="component" value="Unassembled WGS sequence"/>
</dbReference>
<evidence type="ECO:0000313" key="1">
    <source>
        <dbReference type="EMBL" id="MDQ0469747.1"/>
    </source>
</evidence>
<protein>
    <submittedName>
        <fullName evidence="1">Uncharacterized protein</fullName>
    </submittedName>
</protein>
<dbReference type="RefSeq" id="WP_307272750.1">
    <property type="nucleotide sequence ID" value="NZ_JAUSVX010000004.1"/>
</dbReference>
<proteinExistence type="predicted"/>